<dbReference type="InterPro" id="IPR041489">
    <property type="entry name" value="PDZ_6"/>
</dbReference>
<dbReference type="EMBL" id="FRAJ01000003">
    <property type="protein sequence ID" value="SHJ65455.1"/>
    <property type="molecule type" value="Genomic_DNA"/>
</dbReference>
<evidence type="ECO:0000259" key="2">
    <source>
        <dbReference type="Pfam" id="PF17820"/>
    </source>
</evidence>
<dbReference type="InterPro" id="IPR013785">
    <property type="entry name" value="Aldolase_TIM"/>
</dbReference>
<dbReference type="SUPFAM" id="SSF50156">
    <property type="entry name" value="PDZ domain-like"/>
    <property type="match status" value="1"/>
</dbReference>
<protein>
    <submittedName>
        <fullName evidence="4">Putative radical SAM enzyme, TIGR03279 family</fullName>
    </submittedName>
</protein>
<evidence type="ECO:0000259" key="1">
    <source>
        <dbReference type="Pfam" id="PF04459"/>
    </source>
</evidence>
<dbReference type="SUPFAM" id="SSF102114">
    <property type="entry name" value="Radical SAM enzymes"/>
    <property type="match status" value="1"/>
</dbReference>
<dbReference type="STRING" id="1121266.SAMN02745883_00049"/>
<dbReference type="Pfam" id="PF04459">
    <property type="entry name" value="DUF512"/>
    <property type="match status" value="1"/>
</dbReference>
<sequence>MNKFHNKNIIANIVKGSIAEEIGIEPGDVLHSINGREINDIIDYLYHTADEYLEVEIEKENGEIWILEIEKEYDEDLGIIFSNPILDKANHCRNKCIFCFIDQLPKNMRKSLYFKDDDSRLSFLQGNFVTLTNLSDKDIDRIIEYNISPINVSIHTTNPQLRVKMLNNKTAGNILERLNKLTKNRILINGQIVLCPNINDKDELDRTIEDLYPLYPNLHSLAIVPVGVTKYREKLFPLKPFTKQQSIEVIKQIEKWQSFLKQKINTNFVYLSDEFFITADYDLPEYEEYEGFPQIENGVGLIRKFEFEFLSFLKKLPSNLKVKKDVSVITGTSAKKFIEGLAKKLMNKFKELNITVHVIKNEFFGETITVAGLITGQDIIKQLNGKYLGDRVIIPKSMLKSDEDIFLDDISVKELEKRLKTKVLVSQVNGKDFIKKIIE</sequence>
<dbReference type="Pfam" id="PF17820">
    <property type="entry name" value="PDZ_6"/>
    <property type="match status" value="1"/>
</dbReference>
<dbReference type="Gene3D" id="3.20.20.70">
    <property type="entry name" value="Aldolase class I"/>
    <property type="match status" value="1"/>
</dbReference>
<gene>
    <name evidence="4" type="ORF">SAMN02745883_00049</name>
</gene>
<dbReference type="AlphaFoldDB" id="A0A1M6L2E0"/>
<dbReference type="InterPro" id="IPR045375">
    <property type="entry name" value="Put_radical_SAM-like_N"/>
</dbReference>
<name>A0A1M6L2E0_9FIRM</name>
<dbReference type="Pfam" id="PF19238">
    <property type="entry name" value="Radical_SAM_2"/>
    <property type="match status" value="1"/>
</dbReference>
<keyword evidence="5" id="KW-1185">Reference proteome</keyword>
<evidence type="ECO:0000313" key="4">
    <source>
        <dbReference type="EMBL" id="SHJ65455.1"/>
    </source>
</evidence>
<accession>A0A1M6L2E0</accession>
<dbReference type="InterPro" id="IPR007549">
    <property type="entry name" value="DUF512"/>
</dbReference>
<dbReference type="InterPro" id="IPR058240">
    <property type="entry name" value="rSAM_sf"/>
</dbReference>
<organism evidence="4 5">
    <name type="scientific">Caminicella sporogenes DSM 14501</name>
    <dbReference type="NCBI Taxonomy" id="1121266"/>
    <lineage>
        <taxon>Bacteria</taxon>
        <taxon>Bacillati</taxon>
        <taxon>Bacillota</taxon>
        <taxon>Clostridia</taxon>
        <taxon>Peptostreptococcales</taxon>
        <taxon>Caminicellaceae</taxon>
        <taxon>Caminicella</taxon>
    </lineage>
</organism>
<evidence type="ECO:0000259" key="3">
    <source>
        <dbReference type="Pfam" id="PF19238"/>
    </source>
</evidence>
<proteinExistence type="predicted"/>
<feature type="domain" description="DUF512" evidence="1">
    <location>
        <begin position="224"/>
        <end position="426"/>
    </location>
</feature>
<evidence type="ECO:0000313" key="5">
    <source>
        <dbReference type="Proteomes" id="UP000184082"/>
    </source>
</evidence>
<reference evidence="4 5" key="1">
    <citation type="submission" date="2016-11" db="EMBL/GenBank/DDBJ databases">
        <authorList>
            <person name="Jaros S."/>
            <person name="Januszkiewicz K."/>
            <person name="Wedrychowicz H."/>
        </authorList>
    </citation>
    <scope>NUCLEOTIDE SEQUENCE [LARGE SCALE GENOMIC DNA]</scope>
    <source>
        <strain evidence="4 5">DSM 14501</strain>
    </source>
</reference>
<feature type="domain" description="PDZ" evidence="2">
    <location>
        <begin position="9"/>
        <end position="44"/>
    </location>
</feature>
<dbReference type="InterPro" id="IPR036034">
    <property type="entry name" value="PDZ_sf"/>
</dbReference>
<feature type="domain" description="Putative radical SAM N-terminal" evidence="3">
    <location>
        <begin position="71"/>
        <end position="221"/>
    </location>
</feature>
<dbReference type="Gene3D" id="2.30.42.10">
    <property type="match status" value="1"/>
</dbReference>
<dbReference type="Proteomes" id="UP000184082">
    <property type="component" value="Unassembled WGS sequence"/>
</dbReference>
<dbReference type="RefSeq" id="WP_072965358.1">
    <property type="nucleotide sequence ID" value="NZ_FRAJ01000003.1"/>
</dbReference>